<feature type="region of interest" description="Disordered" evidence="1">
    <location>
        <begin position="67"/>
        <end position="89"/>
    </location>
</feature>
<dbReference type="Proteomes" id="UP001189429">
    <property type="component" value="Unassembled WGS sequence"/>
</dbReference>
<sequence length="168" mass="18222">SYIPPMQNQADRPRVAGLTISQIIALIDLARIQPELLARIMVEIGVLPDLGVECSACQSGTMELKTWGSQTDKHTQKRESNLDPKGPLKELFNQGSVNTTRTPVAIAHAATQHASGYESSDELAVQVGISKNASQRIASVVRAICARAAQAEQDEFKWPRGCLVEADE</sequence>
<reference evidence="2" key="1">
    <citation type="submission" date="2023-10" db="EMBL/GenBank/DDBJ databases">
        <authorList>
            <person name="Chen Y."/>
            <person name="Shah S."/>
            <person name="Dougan E. K."/>
            <person name="Thang M."/>
            <person name="Chan C."/>
        </authorList>
    </citation>
    <scope>NUCLEOTIDE SEQUENCE [LARGE SCALE GENOMIC DNA]</scope>
</reference>
<evidence type="ECO:0000313" key="3">
    <source>
        <dbReference type="Proteomes" id="UP001189429"/>
    </source>
</evidence>
<feature type="compositionally biased region" description="Basic and acidic residues" evidence="1">
    <location>
        <begin position="71"/>
        <end position="88"/>
    </location>
</feature>
<organism evidence="2 3">
    <name type="scientific">Prorocentrum cordatum</name>
    <dbReference type="NCBI Taxonomy" id="2364126"/>
    <lineage>
        <taxon>Eukaryota</taxon>
        <taxon>Sar</taxon>
        <taxon>Alveolata</taxon>
        <taxon>Dinophyceae</taxon>
        <taxon>Prorocentrales</taxon>
        <taxon>Prorocentraceae</taxon>
        <taxon>Prorocentrum</taxon>
    </lineage>
</organism>
<protein>
    <submittedName>
        <fullName evidence="2">Uncharacterized protein</fullName>
    </submittedName>
</protein>
<evidence type="ECO:0000256" key="1">
    <source>
        <dbReference type="SAM" id="MobiDB-lite"/>
    </source>
</evidence>
<comment type="caution">
    <text evidence="2">The sequence shown here is derived from an EMBL/GenBank/DDBJ whole genome shotgun (WGS) entry which is preliminary data.</text>
</comment>
<name>A0ABN9TP97_9DINO</name>
<feature type="non-terminal residue" evidence="2">
    <location>
        <position position="1"/>
    </location>
</feature>
<accession>A0ABN9TP97</accession>
<gene>
    <name evidence="2" type="ORF">PCOR1329_LOCUS40757</name>
</gene>
<keyword evidence="3" id="KW-1185">Reference proteome</keyword>
<dbReference type="EMBL" id="CAUYUJ010014915">
    <property type="protein sequence ID" value="CAK0847589.1"/>
    <property type="molecule type" value="Genomic_DNA"/>
</dbReference>
<proteinExistence type="predicted"/>
<evidence type="ECO:0000313" key="2">
    <source>
        <dbReference type="EMBL" id="CAK0847589.1"/>
    </source>
</evidence>
<feature type="non-terminal residue" evidence="2">
    <location>
        <position position="168"/>
    </location>
</feature>